<dbReference type="EMBL" id="CP036259">
    <property type="protein sequence ID" value="QDR80403.1"/>
    <property type="molecule type" value="Genomic_DNA"/>
</dbReference>
<name>A0A517DSS3_9FIRM</name>
<reference evidence="1 2" key="1">
    <citation type="submission" date="2019-02" db="EMBL/GenBank/DDBJ databases">
        <title>Closed genome of Sporomusa termitida DSM 4440.</title>
        <authorList>
            <person name="Poehlein A."/>
            <person name="Daniel R."/>
        </authorList>
    </citation>
    <scope>NUCLEOTIDE SEQUENCE [LARGE SCALE GENOMIC DNA]</scope>
    <source>
        <strain evidence="1 2">DSM 4440</strain>
    </source>
</reference>
<dbReference type="Proteomes" id="UP000320776">
    <property type="component" value="Chromosome"/>
</dbReference>
<proteinExistence type="predicted"/>
<gene>
    <name evidence="1" type="ORF">SPTER_17260</name>
</gene>
<dbReference type="RefSeq" id="WP_144350020.1">
    <property type="nucleotide sequence ID" value="NZ_CP036259.1"/>
</dbReference>
<evidence type="ECO:0000313" key="2">
    <source>
        <dbReference type="Proteomes" id="UP000320776"/>
    </source>
</evidence>
<dbReference type="InterPro" id="IPR018680">
    <property type="entry name" value="DUF2164"/>
</dbReference>
<dbReference type="OrthoDB" id="573733at2"/>
<dbReference type="AlphaFoldDB" id="A0A517DSS3"/>
<protein>
    <recommendedName>
        <fullName evidence="3">DUF2164 domain-containing protein</fullName>
    </recommendedName>
</protein>
<dbReference type="Pfam" id="PF09932">
    <property type="entry name" value="DUF2164"/>
    <property type="match status" value="1"/>
</dbReference>
<evidence type="ECO:0000313" key="1">
    <source>
        <dbReference type="EMBL" id="QDR80403.1"/>
    </source>
</evidence>
<keyword evidence="2" id="KW-1185">Reference proteome</keyword>
<accession>A0A517DSS3</accession>
<organism evidence="1 2">
    <name type="scientific">Sporomusa termitida</name>
    <dbReference type="NCBI Taxonomy" id="2377"/>
    <lineage>
        <taxon>Bacteria</taxon>
        <taxon>Bacillati</taxon>
        <taxon>Bacillota</taxon>
        <taxon>Negativicutes</taxon>
        <taxon>Selenomonadales</taxon>
        <taxon>Sporomusaceae</taxon>
        <taxon>Sporomusa</taxon>
    </lineage>
</organism>
<dbReference type="KEGG" id="sted:SPTER_17260"/>
<evidence type="ECO:0008006" key="3">
    <source>
        <dbReference type="Google" id="ProtNLM"/>
    </source>
</evidence>
<sequence length="83" mass="9738">MKDNKLTKEQQTACIEAIKHYFLTEKDELITDLSATLLLDFIWEMIGPHIYNQAIKDTHFLMSQKIEDLFVLEKPIKALTSKR</sequence>